<name>A0A0C9YNB8_9AGAR</name>
<keyword evidence="5" id="KW-1185">Reference proteome</keyword>
<reference evidence="4 5" key="1">
    <citation type="submission" date="2014-04" db="EMBL/GenBank/DDBJ databases">
        <authorList>
            <consortium name="DOE Joint Genome Institute"/>
            <person name="Kuo A."/>
            <person name="Kohler A."/>
            <person name="Nagy L.G."/>
            <person name="Floudas D."/>
            <person name="Copeland A."/>
            <person name="Barry K.W."/>
            <person name="Cichocki N."/>
            <person name="Veneault-Fourrey C."/>
            <person name="LaButti K."/>
            <person name="Lindquist E.A."/>
            <person name="Lipzen A."/>
            <person name="Lundell T."/>
            <person name="Morin E."/>
            <person name="Murat C."/>
            <person name="Sun H."/>
            <person name="Tunlid A."/>
            <person name="Henrissat B."/>
            <person name="Grigoriev I.V."/>
            <person name="Hibbett D.S."/>
            <person name="Martin F."/>
            <person name="Nordberg H.P."/>
            <person name="Cantor M.N."/>
            <person name="Hua S.X."/>
        </authorList>
    </citation>
    <scope>NUCLEOTIDE SEQUENCE [LARGE SCALE GENOMIC DNA]</scope>
    <source>
        <strain evidence="4 5">LaAM-08-1</strain>
    </source>
</reference>
<protein>
    <recommendedName>
        <fullName evidence="3">G domain-containing protein</fullName>
    </recommendedName>
</protein>
<dbReference type="Gene3D" id="3.40.50.300">
    <property type="entry name" value="P-loop containing nucleotide triphosphate hydrolases"/>
    <property type="match status" value="1"/>
</dbReference>
<evidence type="ECO:0000313" key="5">
    <source>
        <dbReference type="Proteomes" id="UP000054477"/>
    </source>
</evidence>
<dbReference type="InterPro" id="IPR006073">
    <property type="entry name" value="GTP-bd"/>
</dbReference>
<dbReference type="GO" id="GO:0005525">
    <property type="term" value="F:GTP binding"/>
    <property type="evidence" value="ECO:0007669"/>
    <property type="project" value="InterPro"/>
</dbReference>
<feature type="region of interest" description="Disordered" evidence="2">
    <location>
        <begin position="313"/>
        <end position="337"/>
    </location>
</feature>
<dbReference type="Proteomes" id="UP000054477">
    <property type="component" value="Unassembled WGS sequence"/>
</dbReference>
<reference evidence="5" key="2">
    <citation type="submission" date="2015-01" db="EMBL/GenBank/DDBJ databases">
        <title>Evolutionary Origins and Diversification of the Mycorrhizal Mutualists.</title>
        <authorList>
            <consortium name="DOE Joint Genome Institute"/>
            <consortium name="Mycorrhizal Genomics Consortium"/>
            <person name="Kohler A."/>
            <person name="Kuo A."/>
            <person name="Nagy L.G."/>
            <person name="Floudas D."/>
            <person name="Copeland A."/>
            <person name="Barry K.W."/>
            <person name="Cichocki N."/>
            <person name="Veneault-Fourrey C."/>
            <person name="LaButti K."/>
            <person name="Lindquist E.A."/>
            <person name="Lipzen A."/>
            <person name="Lundell T."/>
            <person name="Morin E."/>
            <person name="Murat C."/>
            <person name="Riley R."/>
            <person name="Ohm R."/>
            <person name="Sun H."/>
            <person name="Tunlid A."/>
            <person name="Henrissat B."/>
            <person name="Grigoriev I.V."/>
            <person name="Hibbett D.S."/>
            <person name="Martin F."/>
        </authorList>
    </citation>
    <scope>NUCLEOTIDE SEQUENCE [LARGE SCALE GENOMIC DNA]</scope>
    <source>
        <strain evidence="5">LaAM-08-1</strain>
    </source>
</reference>
<feature type="coiled-coil region" evidence="1">
    <location>
        <begin position="549"/>
        <end position="590"/>
    </location>
</feature>
<dbReference type="InterPro" id="IPR027417">
    <property type="entry name" value="P-loop_NTPase"/>
</dbReference>
<dbReference type="OrthoDB" id="8954335at2759"/>
<evidence type="ECO:0000256" key="1">
    <source>
        <dbReference type="SAM" id="Coils"/>
    </source>
</evidence>
<dbReference type="EMBL" id="KN838538">
    <property type="protein sequence ID" value="KIK09458.1"/>
    <property type="molecule type" value="Genomic_DNA"/>
</dbReference>
<feature type="domain" description="G" evidence="3">
    <location>
        <begin position="48"/>
        <end position="111"/>
    </location>
</feature>
<evidence type="ECO:0000259" key="3">
    <source>
        <dbReference type="Pfam" id="PF01926"/>
    </source>
</evidence>
<keyword evidence="1" id="KW-0175">Coiled coil</keyword>
<dbReference type="HOGENOM" id="CLU_449096_0_0_1"/>
<evidence type="ECO:0000256" key="2">
    <source>
        <dbReference type="SAM" id="MobiDB-lite"/>
    </source>
</evidence>
<organism evidence="4 5">
    <name type="scientific">Laccaria amethystina LaAM-08-1</name>
    <dbReference type="NCBI Taxonomy" id="1095629"/>
    <lineage>
        <taxon>Eukaryota</taxon>
        <taxon>Fungi</taxon>
        <taxon>Dikarya</taxon>
        <taxon>Basidiomycota</taxon>
        <taxon>Agaricomycotina</taxon>
        <taxon>Agaricomycetes</taxon>
        <taxon>Agaricomycetidae</taxon>
        <taxon>Agaricales</taxon>
        <taxon>Agaricineae</taxon>
        <taxon>Hydnangiaceae</taxon>
        <taxon>Laccaria</taxon>
    </lineage>
</organism>
<dbReference type="SUPFAM" id="SSF52540">
    <property type="entry name" value="P-loop containing nucleoside triphosphate hydrolases"/>
    <property type="match status" value="1"/>
</dbReference>
<dbReference type="Pfam" id="PF01926">
    <property type="entry name" value="MMR_HSR1"/>
    <property type="match status" value="1"/>
</dbReference>
<evidence type="ECO:0000313" key="4">
    <source>
        <dbReference type="EMBL" id="KIK09458.1"/>
    </source>
</evidence>
<dbReference type="CDD" id="cd00882">
    <property type="entry name" value="Ras_like_GTPase"/>
    <property type="match status" value="1"/>
</dbReference>
<proteinExistence type="predicted"/>
<sequence>MSVNQGPGALSPCIDEMFAVHGREPQNVNGVTKETALNDQNFRDEIFIAVMGRSGAGKSSFINLASNSSLKIGEGLESCTESVEMSEPFQLEPNGRHIRLIDTPGFDDSFKSDADILNTIATFLVDEYKEKKRKLSGIIYFHRISDVRMGASSRRNFVMFQKLCGPAFLANVVLATTRWSEVNPAVGEARENELKTKAAFFKSIIDMGSPVLRYENSFESARNILGHLVGKTPLPLLIQREIAEELKTVSETAAGLELHREILEQAKRHEEEMCVLLEEIDELEKEHDEIGTKNLDTEVRELRDRMMRLQEEAHTLSGNKDRESMSPVAPEPLPHNVSDVENAKRTLEQLPDREGEDITKNVQSAVAVNVIAACLPATTPCLLSPSTTTQQQDSAVVQGVILTPVRSLSRQCINNAAKSPQLSTPLAETTNTIDCPLEISPLPIDTLAPTLIDGMNPLARRLEENDHEAQWSSLPLVADGVNPSDHPSMNERYEESMIPPRHPKTLHLTIPPATHTNGVEHQLETPGNEAVEVLWRKLEALQVHVEDRDEAHHRDVEALKDRAEAYQREVEKLSETVKAMETERAAFRIERDGISKVNSNLIRGPPTA</sequence>
<dbReference type="AlphaFoldDB" id="A0A0C9YNB8"/>
<accession>A0A0C9YNB8</accession>
<feature type="compositionally biased region" description="Basic and acidic residues" evidence="2">
    <location>
        <begin position="313"/>
        <end position="324"/>
    </location>
</feature>
<gene>
    <name evidence="4" type="ORF">K443DRAFT_671363</name>
</gene>